<keyword evidence="1" id="KW-1133">Transmembrane helix</keyword>
<keyword evidence="1" id="KW-0812">Transmembrane</keyword>
<gene>
    <name evidence="2" type="ORF">METZ01_LOCUS344823</name>
</gene>
<dbReference type="AlphaFoldDB" id="A0A382R2I2"/>
<feature type="transmembrane region" description="Helical" evidence="1">
    <location>
        <begin position="85"/>
        <end position="108"/>
    </location>
</feature>
<feature type="transmembrane region" description="Helical" evidence="1">
    <location>
        <begin position="5"/>
        <end position="24"/>
    </location>
</feature>
<feature type="transmembrane region" description="Helical" evidence="1">
    <location>
        <begin position="114"/>
        <end position="130"/>
    </location>
</feature>
<organism evidence="2">
    <name type="scientific">marine metagenome</name>
    <dbReference type="NCBI Taxonomy" id="408172"/>
    <lineage>
        <taxon>unclassified sequences</taxon>
        <taxon>metagenomes</taxon>
        <taxon>ecological metagenomes</taxon>
    </lineage>
</organism>
<reference evidence="2" key="1">
    <citation type="submission" date="2018-05" db="EMBL/GenBank/DDBJ databases">
        <authorList>
            <person name="Lanie J.A."/>
            <person name="Ng W.-L."/>
            <person name="Kazmierczak K.M."/>
            <person name="Andrzejewski T.M."/>
            <person name="Davidsen T.M."/>
            <person name="Wayne K.J."/>
            <person name="Tettelin H."/>
            <person name="Glass J.I."/>
            <person name="Rusch D."/>
            <person name="Podicherti R."/>
            <person name="Tsui H.-C.T."/>
            <person name="Winkler M.E."/>
        </authorList>
    </citation>
    <scope>NUCLEOTIDE SEQUENCE</scope>
</reference>
<dbReference type="EMBL" id="UINC01118684">
    <property type="protein sequence ID" value="SVC91969.1"/>
    <property type="molecule type" value="Genomic_DNA"/>
</dbReference>
<protein>
    <submittedName>
        <fullName evidence="2">Uncharacterized protein</fullName>
    </submittedName>
</protein>
<name>A0A382R2I2_9ZZZZ</name>
<feature type="transmembrane region" description="Helical" evidence="1">
    <location>
        <begin position="36"/>
        <end position="58"/>
    </location>
</feature>
<keyword evidence="1" id="KW-0472">Membrane</keyword>
<evidence type="ECO:0000313" key="2">
    <source>
        <dbReference type="EMBL" id="SVC91969.1"/>
    </source>
</evidence>
<accession>A0A382R2I2</accession>
<evidence type="ECO:0000256" key="1">
    <source>
        <dbReference type="SAM" id="Phobius"/>
    </source>
</evidence>
<sequence>MITSYILVILSGIGILLIGINHYVNIWPTHHITLDLLVSIIFIATQTLVIFFFVGTGVNVKEYTQTNQEIGDKFYKGILGIKRKLYPPTLMVTILFMATVILDGGFFLGKVNEWWFHIIYLLTLYYYTKATGAQHKAFIGSTNIVLAMTKTERQ</sequence>
<proteinExistence type="predicted"/>